<dbReference type="SUPFAM" id="SSF53187">
    <property type="entry name" value="Zn-dependent exopeptidases"/>
    <property type="match status" value="1"/>
</dbReference>
<organism evidence="3 4">
    <name type="scientific">Streptomyces rubradiris</name>
    <name type="common">Streptomyces achromogenes subsp. rubradiris</name>
    <dbReference type="NCBI Taxonomy" id="285531"/>
    <lineage>
        <taxon>Bacteria</taxon>
        <taxon>Bacillati</taxon>
        <taxon>Actinomycetota</taxon>
        <taxon>Actinomycetes</taxon>
        <taxon>Kitasatosporales</taxon>
        <taxon>Streptomycetaceae</taxon>
        <taxon>Streptomyces</taxon>
    </lineage>
</organism>
<comment type="caution">
    <text evidence="3">The sequence shown here is derived from an EMBL/GenBank/DDBJ whole genome shotgun (WGS) entry which is preliminary data.</text>
</comment>
<feature type="compositionally biased region" description="Low complexity" evidence="1">
    <location>
        <begin position="63"/>
        <end position="73"/>
    </location>
</feature>
<evidence type="ECO:0000259" key="2">
    <source>
        <dbReference type="Pfam" id="PF07687"/>
    </source>
</evidence>
<dbReference type="SUPFAM" id="SSF55031">
    <property type="entry name" value="Bacterial exopeptidase dimerisation domain"/>
    <property type="match status" value="1"/>
</dbReference>
<dbReference type="GO" id="GO:0016787">
    <property type="term" value="F:hydrolase activity"/>
    <property type="evidence" value="ECO:0007669"/>
    <property type="project" value="UniProtKB-KW"/>
</dbReference>
<dbReference type="Gene3D" id="3.30.70.360">
    <property type="match status" value="1"/>
</dbReference>
<dbReference type="InterPro" id="IPR011650">
    <property type="entry name" value="Peptidase_M20_dimer"/>
</dbReference>
<protein>
    <submittedName>
        <fullName evidence="3">Hippurate hydrolase</fullName>
    </submittedName>
</protein>
<dbReference type="Pfam" id="PF07687">
    <property type="entry name" value="M20_dimer"/>
    <property type="match status" value="1"/>
</dbReference>
<dbReference type="NCBIfam" id="TIGR01891">
    <property type="entry name" value="amidohydrolases"/>
    <property type="match status" value="1"/>
</dbReference>
<feature type="region of interest" description="Disordered" evidence="1">
    <location>
        <begin position="1"/>
        <end position="73"/>
    </location>
</feature>
<keyword evidence="3" id="KW-0378">Hydrolase</keyword>
<dbReference type="InterPro" id="IPR002933">
    <property type="entry name" value="Peptidase_M20"/>
</dbReference>
<evidence type="ECO:0000313" key="3">
    <source>
        <dbReference type="EMBL" id="GHI57887.1"/>
    </source>
</evidence>
<dbReference type="CDD" id="cd03886">
    <property type="entry name" value="M20_Acy1"/>
    <property type="match status" value="1"/>
</dbReference>
<dbReference type="Proteomes" id="UP000646738">
    <property type="component" value="Unassembled WGS sequence"/>
</dbReference>
<sequence>MTPTSRPADGTPDEPVRRAADGAPGDAVPEAADSAPYGPAPSAADSAPYGPVPSAAGRTSYDPAPSRPAAPASASAGAELLDAARRLAPEAIALRRALHRGPETALDLPATQRLILDALDGLGLDIRTGRALSSVTATLTGAADGPTILLRADMDALPVTEDTGLPFASRGPGLMHACGHDVHMAMLVGAARLLAGRRATLPGRVVFMFQPGEEGHHGARLMIEEGVLEASGSRAGAAFALHVNPNMPAGQVLLRPGPQLAASDRFRVVVRGRGGHASAPHTTCDPVPVACEIVLALQSAVTRGVAADDSAVLSVTRLTAGTATGVIPDTAELSGTLRTLTEPTRQRLHEAIARVAHGVAAAHGATAEATVVTGYPVSVNDPGMTALVRRAAADALGTGAVRELPAPQMTAEDFSYVLRAVPGAMAFLGACPPGVAPHEAPSLHSPRMTIDEDVIATGIACEAAVALAFLTGGGRLDG</sequence>
<dbReference type="EMBL" id="BNEA01000015">
    <property type="protein sequence ID" value="GHI57887.1"/>
    <property type="molecule type" value="Genomic_DNA"/>
</dbReference>
<dbReference type="Gene3D" id="3.40.630.10">
    <property type="entry name" value="Zn peptidases"/>
    <property type="match status" value="1"/>
</dbReference>
<reference evidence="4" key="1">
    <citation type="submission" date="2023-07" db="EMBL/GenBank/DDBJ databases">
        <title>Whole genome shotgun sequence of Streptomyces achromogenes subsp. rubradiris NBRC 14000.</title>
        <authorList>
            <person name="Komaki H."/>
            <person name="Tamura T."/>
        </authorList>
    </citation>
    <scope>NUCLEOTIDE SEQUENCE [LARGE SCALE GENOMIC DNA]</scope>
    <source>
        <strain evidence="4">NBRC 14000</strain>
    </source>
</reference>
<dbReference type="RefSeq" id="WP_189996838.1">
    <property type="nucleotide sequence ID" value="NZ_BNCB01000011.1"/>
</dbReference>
<gene>
    <name evidence="3" type="primary">hipO</name>
    <name evidence="3" type="ORF">Srubr_77330</name>
</gene>
<feature type="domain" description="Peptidase M20 dimerisation" evidence="2">
    <location>
        <begin position="265"/>
        <end position="356"/>
    </location>
</feature>
<keyword evidence="4" id="KW-1185">Reference proteome</keyword>
<dbReference type="PANTHER" id="PTHR11014">
    <property type="entry name" value="PEPTIDASE M20 FAMILY MEMBER"/>
    <property type="match status" value="1"/>
</dbReference>
<proteinExistence type="predicted"/>
<evidence type="ECO:0000313" key="4">
    <source>
        <dbReference type="Proteomes" id="UP000646738"/>
    </source>
</evidence>
<name>A0ABQ3RQ35_STRRR</name>
<accession>A0ABQ3RQ35</accession>
<dbReference type="InterPro" id="IPR017439">
    <property type="entry name" value="Amidohydrolase"/>
</dbReference>
<evidence type="ECO:0000256" key="1">
    <source>
        <dbReference type="SAM" id="MobiDB-lite"/>
    </source>
</evidence>
<dbReference type="Pfam" id="PF01546">
    <property type="entry name" value="Peptidase_M20"/>
    <property type="match status" value="1"/>
</dbReference>
<dbReference type="InterPro" id="IPR036264">
    <property type="entry name" value="Bact_exopeptidase_dim_dom"/>
</dbReference>
<dbReference type="PANTHER" id="PTHR11014:SF63">
    <property type="entry name" value="METALLOPEPTIDASE, PUTATIVE (AFU_ORTHOLOGUE AFUA_6G09600)-RELATED"/>
    <property type="match status" value="1"/>
</dbReference>